<accession>A0ABU5SXP7</accession>
<dbReference type="SUPFAM" id="SSF53448">
    <property type="entry name" value="Nucleotide-diphospho-sugar transferases"/>
    <property type="match status" value="1"/>
</dbReference>
<dbReference type="EMBL" id="JAYGHY010000043">
    <property type="protein sequence ID" value="MEA5443274.1"/>
    <property type="molecule type" value="Genomic_DNA"/>
</dbReference>
<dbReference type="GO" id="GO:0016757">
    <property type="term" value="F:glycosyltransferase activity"/>
    <property type="evidence" value="ECO:0007669"/>
    <property type="project" value="UniProtKB-KW"/>
</dbReference>
<dbReference type="InterPro" id="IPR001173">
    <property type="entry name" value="Glyco_trans_2-like"/>
</dbReference>
<proteinExistence type="predicted"/>
<keyword evidence="2" id="KW-0328">Glycosyltransferase</keyword>
<gene>
    <name evidence="2" type="ORF">VB739_11985</name>
</gene>
<dbReference type="EC" id="2.4.-.-" evidence="2"/>
<keyword evidence="2" id="KW-0808">Transferase</keyword>
<comment type="caution">
    <text evidence="2">The sequence shown here is derived from an EMBL/GenBank/DDBJ whole genome shotgun (WGS) entry which is preliminary data.</text>
</comment>
<organism evidence="2 3">
    <name type="scientific">Cyanobium gracile UHCC 0281</name>
    <dbReference type="NCBI Taxonomy" id="3110309"/>
    <lineage>
        <taxon>Bacteria</taxon>
        <taxon>Bacillati</taxon>
        <taxon>Cyanobacteriota</taxon>
        <taxon>Cyanophyceae</taxon>
        <taxon>Synechococcales</taxon>
        <taxon>Prochlorococcaceae</taxon>
        <taxon>Cyanobium</taxon>
    </lineage>
</organism>
<sequence length="337" mass="37973">MNIPLISIIIPFYNERNRLADLLRSVNRLEASGFSYEVIFVNNNSSDEYLSEFSSYPRVRLVDAIGKASSYFARNCGAKHAFGKYLLFIDADVIPSATILECYRAYISNQPEGVHAVFAGDILPYHQESSHADISLFLAYAESRKILNQKSAATGWAFRPFAQTANCLMSLADFVSVGGFNENMTSGGDSEICWRLAQAHPNFQVVHCVDAYVRHIHRDDSISFAKQFTKYGRGRSEQILESEFFAENMKRQSHDNESSAILLDKILQQGISVGIDKEFLFLVIDYAKEMFFQTGYLRGLLRHASINPDLDYAELHKTLLKLCQNSGLLGQSSDKQP</sequence>
<keyword evidence="3" id="KW-1185">Reference proteome</keyword>
<evidence type="ECO:0000313" key="2">
    <source>
        <dbReference type="EMBL" id="MEA5443274.1"/>
    </source>
</evidence>
<dbReference type="PANTHER" id="PTHR43685">
    <property type="entry name" value="GLYCOSYLTRANSFERASE"/>
    <property type="match status" value="1"/>
</dbReference>
<evidence type="ECO:0000259" key="1">
    <source>
        <dbReference type="Pfam" id="PF00535"/>
    </source>
</evidence>
<protein>
    <submittedName>
        <fullName evidence="2">Glycosyltransferase</fullName>
        <ecNumber evidence="2">2.4.-.-</ecNumber>
    </submittedName>
</protein>
<reference evidence="2 3" key="1">
    <citation type="submission" date="2023-12" db="EMBL/GenBank/DDBJ databases">
        <title>Baltic Sea Cyanobacteria.</title>
        <authorList>
            <person name="Delbaje E."/>
            <person name="Fewer D.P."/>
            <person name="Shishido T.K."/>
        </authorList>
    </citation>
    <scope>NUCLEOTIDE SEQUENCE [LARGE SCALE GENOMIC DNA]</scope>
    <source>
        <strain evidence="2 3">UHCC 0281</strain>
    </source>
</reference>
<dbReference type="RefSeq" id="WP_323357276.1">
    <property type="nucleotide sequence ID" value="NZ_JAYGHY010000043.1"/>
</dbReference>
<dbReference type="InterPro" id="IPR050834">
    <property type="entry name" value="Glycosyltransf_2"/>
</dbReference>
<evidence type="ECO:0000313" key="3">
    <source>
        <dbReference type="Proteomes" id="UP001302329"/>
    </source>
</evidence>
<dbReference type="InterPro" id="IPR029044">
    <property type="entry name" value="Nucleotide-diphossugar_trans"/>
</dbReference>
<dbReference type="Pfam" id="PF00535">
    <property type="entry name" value="Glycos_transf_2"/>
    <property type="match status" value="1"/>
</dbReference>
<dbReference type="Proteomes" id="UP001302329">
    <property type="component" value="Unassembled WGS sequence"/>
</dbReference>
<dbReference type="Gene3D" id="3.90.550.10">
    <property type="entry name" value="Spore Coat Polysaccharide Biosynthesis Protein SpsA, Chain A"/>
    <property type="match status" value="1"/>
</dbReference>
<feature type="domain" description="Glycosyltransferase 2-like" evidence="1">
    <location>
        <begin position="7"/>
        <end position="114"/>
    </location>
</feature>
<name>A0ABU5SXP7_9CYAN</name>
<dbReference type="PANTHER" id="PTHR43685:SF3">
    <property type="entry name" value="SLR2126 PROTEIN"/>
    <property type="match status" value="1"/>
</dbReference>